<evidence type="ECO:0000259" key="16">
    <source>
        <dbReference type="Pfam" id="PF01467"/>
    </source>
</evidence>
<name>A0A915Q3P8_9BILA</name>
<sequence>MEKSSGASTTQVTFRRVALILCGTFSPPTYMHLRMFERARDYLKKIHGWDVVEGIMSPVADSLGRPDMVPAKHRLKMVELAVKSSSWIRADGWECSQGEWIRTIHVLHHFKETLIHKYGSGQYGVRLLLLCGGDVIESITKLAVSDVMLWNAEQIEEVVRDFGMVVVMRAKTDPVSAIYFADVLHAYQKNIFVIEDETCPNDISSTRLRTAIRRKESIRYCTNDEIIQYIEDNSLYGATSLPTIVTDSVQFSEKLEKIGIVVRRVAIVKKCEIPEDMTLIIQRIKLRSMCKSASSSSISTNNITVSTGNCVKPSKLTPSPLTPEGANNRALRSPEVVDRLFHNVWIGCLQVLQDENQSPVLESSPIWYFSNSVPKHSPLTGEVVSKQCKQTNFWSSESPDYDNLTLDGGHLLARDTDWPNCRSAKKDQLRVHVEERDRLTILQASDIQRKNERTNLTPARIQRKNYKIQTNRPSTSAVSLNAGNLATESSLGKEDKSHSLLYVQSEEENEENNNVTLIYRKYKLASTPETTV</sequence>
<dbReference type="AlphaFoldDB" id="A0A915Q3P8"/>
<dbReference type="InterPro" id="IPR051182">
    <property type="entry name" value="Euk_NMN_adenylyltrnsfrase"/>
</dbReference>
<evidence type="ECO:0000256" key="1">
    <source>
        <dbReference type="ARBA" id="ARBA00001946"/>
    </source>
</evidence>
<comment type="cofactor">
    <cofactor evidence="1">
        <name>Mg(2+)</name>
        <dbReference type="ChEBI" id="CHEBI:18420"/>
    </cofactor>
</comment>
<dbReference type="InterPro" id="IPR004821">
    <property type="entry name" value="Cyt_trans-like"/>
</dbReference>
<keyword evidence="10" id="KW-0520">NAD</keyword>
<protein>
    <recommendedName>
        <fullName evidence="12">Nicotinamide/nicotinic acid mononucleotide adenylyltransferase 3</fullName>
    </recommendedName>
    <alternativeName>
        <fullName evidence="13">Nicotinamide-nucleotide adenylyltransferase 3</fullName>
    </alternativeName>
    <alternativeName>
        <fullName evidence="14">Nicotinate-nucleotide adenylyltransferase 3</fullName>
    </alternativeName>
</protein>
<comment type="pathway">
    <text evidence="3">Cofactor biosynthesis; NAD(+) biosynthesis.</text>
</comment>
<evidence type="ECO:0000256" key="9">
    <source>
        <dbReference type="ARBA" id="ARBA00022840"/>
    </source>
</evidence>
<evidence type="ECO:0000256" key="3">
    <source>
        <dbReference type="ARBA" id="ARBA00004790"/>
    </source>
</evidence>
<evidence type="ECO:0000256" key="5">
    <source>
        <dbReference type="ARBA" id="ARBA00022642"/>
    </source>
</evidence>
<keyword evidence="6" id="KW-0808">Transferase</keyword>
<evidence type="ECO:0000256" key="15">
    <source>
        <dbReference type="ARBA" id="ARBA00093425"/>
    </source>
</evidence>
<feature type="domain" description="Cytidyltransferase-like" evidence="16">
    <location>
        <begin position="20"/>
        <end position="210"/>
    </location>
</feature>
<dbReference type="PANTHER" id="PTHR12039">
    <property type="entry name" value="NICOTINAMIDE MONONUCLEOTIDE ADENYLYLTRANSFERASE"/>
    <property type="match status" value="1"/>
</dbReference>
<comment type="function">
    <text evidence="15">Catalyzes the formation of NAD(+) from nicotinamide mononucleotide (NMN) and ATP. Can also use the deamidated form; nicotinic acid mononucleotide (NaMN) as substrate with the same efficiency. Can use triazofurin monophosphate (TrMP) as substrate. Can also use GTP and ITP as nucleotide donors. Also catalyzes the reverse reaction, i.e. the pyrophosphorolytic cleavage of NAD(+). For the pyrophosphorolytic activity, can use NAD(+), NADH, NaAD, nicotinic acid adenine dinucleotide phosphate (NHD), nicotinamide guanine dinucleotide (NGD) as substrates. Fails to cleave phosphorylated dinucleotides NADP(+), NADPH and NaADP(+). Protects against axonal degeneration following injury. May be involved in the maintenance of axonal integrity. Also functions as a stress-response chaperone protein that prevents toxic aggregation of proteins; this function may be independent of its NAD(+) synthesis activity.</text>
</comment>
<evidence type="ECO:0000256" key="12">
    <source>
        <dbReference type="ARBA" id="ARBA00074013"/>
    </source>
</evidence>
<evidence type="ECO:0000256" key="7">
    <source>
        <dbReference type="ARBA" id="ARBA00022695"/>
    </source>
</evidence>
<evidence type="ECO:0000256" key="10">
    <source>
        <dbReference type="ARBA" id="ARBA00023027"/>
    </source>
</evidence>
<keyword evidence="8" id="KW-0547">Nucleotide-binding</keyword>
<dbReference type="GO" id="GO:0000309">
    <property type="term" value="F:nicotinamide-nucleotide adenylyltransferase activity"/>
    <property type="evidence" value="ECO:0007669"/>
    <property type="project" value="TreeGrafter"/>
</dbReference>
<evidence type="ECO:0000313" key="18">
    <source>
        <dbReference type="WBParaSite" id="sdigi.contig534.g8864.t1"/>
    </source>
</evidence>
<evidence type="ECO:0000256" key="8">
    <source>
        <dbReference type="ARBA" id="ARBA00022741"/>
    </source>
</evidence>
<keyword evidence="5" id="KW-0662">Pyridine nucleotide biosynthesis</keyword>
<dbReference type="InterPro" id="IPR005248">
    <property type="entry name" value="NadD/NMNAT"/>
</dbReference>
<keyword evidence="7" id="KW-0548">Nucleotidyltransferase</keyword>
<proteinExistence type="predicted"/>
<dbReference type="GO" id="GO:0004515">
    <property type="term" value="F:nicotinate-nucleotide adenylyltransferase activity"/>
    <property type="evidence" value="ECO:0007669"/>
    <property type="project" value="TreeGrafter"/>
</dbReference>
<comment type="subunit">
    <text evidence="4">Homotetramer.</text>
</comment>
<evidence type="ECO:0000256" key="4">
    <source>
        <dbReference type="ARBA" id="ARBA00011881"/>
    </source>
</evidence>
<dbReference type="FunFam" id="3.40.50.620:FF:000221">
    <property type="entry name" value="Nicotinamide/nicotinic acid mononucleotide adenylyltransferase 3"/>
    <property type="match status" value="1"/>
</dbReference>
<dbReference type="GO" id="GO:0009435">
    <property type="term" value="P:NAD+ biosynthetic process"/>
    <property type="evidence" value="ECO:0007669"/>
    <property type="project" value="InterPro"/>
</dbReference>
<dbReference type="SUPFAM" id="SSF52374">
    <property type="entry name" value="Nucleotidylyl transferase"/>
    <property type="match status" value="1"/>
</dbReference>
<dbReference type="Pfam" id="PF01467">
    <property type="entry name" value="CTP_transf_like"/>
    <property type="match status" value="1"/>
</dbReference>
<dbReference type="GO" id="GO:0005759">
    <property type="term" value="C:mitochondrial matrix"/>
    <property type="evidence" value="ECO:0007669"/>
    <property type="project" value="UniProtKB-ARBA"/>
</dbReference>
<dbReference type="PANTHER" id="PTHR12039:SF0">
    <property type="entry name" value="NICOTINAMIDE-NUCLEOTIDE ADENYLYLTRANSFERASE"/>
    <property type="match status" value="1"/>
</dbReference>
<evidence type="ECO:0000256" key="13">
    <source>
        <dbReference type="ARBA" id="ARBA00075132"/>
    </source>
</evidence>
<keyword evidence="11" id="KW-0496">Mitochondrion</keyword>
<dbReference type="InterPro" id="IPR014729">
    <property type="entry name" value="Rossmann-like_a/b/a_fold"/>
</dbReference>
<dbReference type="WBParaSite" id="sdigi.contig534.g8864.t1">
    <property type="protein sequence ID" value="sdigi.contig534.g8864.t1"/>
    <property type="gene ID" value="sdigi.contig534.g8864"/>
</dbReference>
<keyword evidence="9" id="KW-0067">ATP-binding</keyword>
<organism evidence="17 18">
    <name type="scientific">Setaria digitata</name>
    <dbReference type="NCBI Taxonomy" id="48799"/>
    <lineage>
        <taxon>Eukaryota</taxon>
        <taxon>Metazoa</taxon>
        <taxon>Ecdysozoa</taxon>
        <taxon>Nematoda</taxon>
        <taxon>Chromadorea</taxon>
        <taxon>Rhabditida</taxon>
        <taxon>Spirurina</taxon>
        <taxon>Spiruromorpha</taxon>
        <taxon>Filarioidea</taxon>
        <taxon>Setariidae</taxon>
        <taxon>Setaria</taxon>
    </lineage>
</organism>
<evidence type="ECO:0000256" key="11">
    <source>
        <dbReference type="ARBA" id="ARBA00023128"/>
    </source>
</evidence>
<accession>A0A915Q3P8</accession>
<dbReference type="NCBIfam" id="TIGR00482">
    <property type="entry name" value="nicotinate (nicotinamide) nucleotide adenylyltransferase"/>
    <property type="match status" value="1"/>
</dbReference>
<keyword evidence="17" id="KW-1185">Reference proteome</keyword>
<evidence type="ECO:0000313" key="17">
    <source>
        <dbReference type="Proteomes" id="UP000887581"/>
    </source>
</evidence>
<dbReference type="Gene3D" id="3.40.50.620">
    <property type="entry name" value="HUPs"/>
    <property type="match status" value="1"/>
</dbReference>
<dbReference type="Proteomes" id="UP000887581">
    <property type="component" value="Unplaced"/>
</dbReference>
<reference evidence="18" key="1">
    <citation type="submission" date="2022-11" db="UniProtKB">
        <authorList>
            <consortium name="WormBaseParasite"/>
        </authorList>
    </citation>
    <scope>IDENTIFICATION</scope>
</reference>
<evidence type="ECO:0000256" key="6">
    <source>
        <dbReference type="ARBA" id="ARBA00022679"/>
    </source>
</evidence>
<dbReference type="GO" id="GO:0005524">
    <property type="term" value="F:ATP binding"/>
    <property type="evidence" value="ECO:0007669"/>
    <property type="project" value="UniProtKB-KW"/>
</dbReference>
<evidence type="ECO:0000256" key="14">
    <source>
        <dbReference type="ARBA" id="ARBA00079369"/>
    </source>
</evidence>
<comment type="subcellular location">
    <subcellularLocation>
        <location evidence="2">Mitochondrion</location>
    </subcellularLocation>
</comment>
<evidence type="ECO:0000256" key="2">
    <source>
        <dbReference type="ARBA" id="ARBA00004173"/>
    </source>
</evidence>